<reference evidence="4" key="1">
    <citation type="journal article" date="2019" name="Int. J. Syst. Evol. Microbiol.">
        <title>The Global Catalogue of Microorganisms (GCM) 10K type strain sequencing project: providing services to taxonomists for standard genome sequencing and annotation.</title>
        <authorList>
            <consortium name="The Broad Institute Genomics Platform"/>
            <consortium name="The Broad Institute Genome Sequencing Center for Infectious Disease"/>
            <person name="Wu L."/>
            <person name="Ma J."/>
        </authorList>
    </citation>
    <scope>NUCLEOTIDE SEQUENCE [LARGE SCALE GENOMIC DNA]</scope>
    <source>
        <strain evidence="4">CECT 7649</strain>
    </source>
</reference>
<accession>A0ABW2PC24</accession>
<organism evidence="3 4">
    <name type="scientific">Sphaerisporangium rhizosphaerae</name>
    <dbReference type="NCBI Taxonomy" id="2269375"/>
    <lineage>
        <taxon>Bacteria</taxon>
        <taxon>Bacillati</taxon>
        <taxon>Actinomycetota</taxon>
        <taxon>Actinomycetes</taxon>
        <taxon>Streptosporangiales</taxon>
        <taxon>Streptosporangiaceae</taxon>
        <taxon>Sphaerisporangium</taxon>
    </lineage>
</organism>
<dbReference type="Gene3D" id="3.90.25.10">
    <property type="entry name" value="UDP-galactose 4-epimerase, domain 1"/>
    <property type="match status" value="1"/>
</dbReference>
<dbReference type="EMBL" id="JBHTCG010000034">
    <property type="protein sequence ID" value="MFC7387118.1"/>
    <property type="molecule type" value="Genomic_DNA"/>
</dbReference>
<protein>
    <submittedName>
        <fullName evidence="3">CDP-glucose 4,6-dehydratase</fullName>
        <ecNumber evidence="3">4.2.1.45</ecNumber>
    </submittedName>
</protein>
<dbReference type="EC" id="4.2.1.45" evidence="3"/>
<dbReference type="Proteomes" id="UP001596496">
    <property type="component" value="Unassembled WGS sequence"/>
</dbReference>
<dbReference type="PROSITE" id="PS00061">
    <property type="entry name" value="ADH_SHORT"/>
    <property type="match status" value="1"/>
</dbReference>
<dbReference type="InterPro" id="IPR020904">
    <property type="entry name" value="Sc_DH/Rdtase_CS"/>
</dbReference>
<dbReference type="Pfam" id="PF01370">
    <property type="entry name" value="Epimerase"/>
    <property type="match status" value="1"/>
</dbReference>
<keyword evidence="3" id="KW-0456">Lyase</keyword>
<name>A0ABW2PC24_9ACTN</name>
<dbReference type="InterPro" id="IPR001509">
    <property type="entry name" value="Epimerase_deHydtase"/>
</dbReference>
<dbReference type="GO" id="GO:0047733">
    <property type="term" value="F:CDP-glucose 4,6-dehydratase activity"/>
    <property type="evidence" value="ECO:0007669"/>
    <property type="project" value="UniProtKB-EC"/>
</dbReference>
<dbReference type="RefSeq" id="WP_380830793.1">
    <property type="nucleotide sequence ID" value="NZ_JBHTCG010000034.1"/>
</dbReference>
<evidence type="ECO:0000256" key="1">
    <source>
        <dbReference type="ARBA" id="ARBA00007637"/>
    </source>
</evidence>
<dbReference type="NCBIfam" id="TIGR02622">
    <property type="entry name" value="CDP_4_6_dhtase"/>
    <property type="match status" value="1"/>
</dbReference>
<dbReference type="InterPro" id="IPR036291">
    <property type="entry name" value="NAD(P)-bd_dom_sf"/>
</dbReference>
<dbReference type="InterPro" id="IPR013445">
    <property type="entry name" value="CDP_4_6_deHydtase"/>
</dbReference>
<proteinExistence type="inferred from homology"/>
<evidence type="ECO:0000313" key="4">
    <source>
        <dbReference type="Proteomes" id="UP001596496"/>
    </source>
</evidence>
<evidence type="ECO:0000313" key="3">
    <source>
        <dbReference type="EMBL" id="MFC7387118.1"/>
    </source>
</evidence>
<dbReference type="PANTHER" id="PTHR43000">
    <property type="entry name" value="DTDP-D-GLUCOSE 4,6-DEHYDRATASE-RELATED"/>
    <property type="match status" value="1"/>
</dbReference>
<sequence length="373" mass="39936">MAATDLSRRHPHAWEGKNVLITGHTGFIGTWLSMTLLHLGAQVDGFALDGERTPGGGAVLGDLGVKGTAGDVRDFASVQRAMAARDFDVVFHLAAQPLVSVGLADPWGTLTTNTGGSVNVLEAARLCRPGVLVHVTSDKCYRNREWPWPYREVDEIGGGCPYSVSKAAAELIFEAYGSLFRHEGGSVRAASVRFGNVIGGGDHAPRRLVPDVMAALRDGRPIELRRPSAVRPWQHVMDVVHGLLLLAASLADGSVEPGEVFNFAPPGDGATVQELVTALTRAWRAGGADVPVRAEGDGRFVEDELLRLDGRKAASALGWSHAFDLEAAACAIVEWERAVARGRSPADATSAQIHAFHADDRTARFRPENRLPR</sequence>
<comment type="similarity">
    <text evidence="1">Belongs to the NAD(P)-dependent epimerase/dehydratase family.</text>
</comment>
<keyword evidence="4" id="KW-1185">Reference proteome</keyword>
<comment type="caution">
    <text evidence="3">The sequence shown here is derived from an EMBL/GenBank/DDBJ whole genome shotgun (WGS) entry which is preliminary data.</text>
</comment>
<gene>
    <name evidence="3" type="primary">rfbG</name>
    <name evidence="3" type="ORF">ACFQSB_33265</name>
</gene>
<dbReference type="Gene3D" id="3.40.50.720">
    <property type="entry name" value="NAD(P)-binding Rossmann-like Domain"/>
    <property type="match status" value="1"/>
</dbReference>
<evidence type="ECO:0000259" key="2">
    <source>
        <dbReference type="Pfam" id="PF01370"/>
    </source>
</evidence>
<dbReference type="SUPFAM" id="SSF51735">
    <property type="entry name" value="NAD(P)-binding Rossmann-fold domains"/>
    <property type="match status" value="1"/>
</dbReference>
<feature type="domain" description="NAD-dependent epimerase/dehydratase" evidence="2">
    <location>
        <begin position="19"/>
        <end position="262"/>
    </location>
</feature>